<feature type="compositionally biased region" description="Low complexity" evidence="1">
    <location>
        <begin position="266"/>
        <end position="276"/>
    </location>
</feature>
<dbReference type="SUPFAM" id="SSF46934">
    <property type="entry name" value="UBA-like"/>
    <property type="match status" value="1"/>
</dbReference>
<feature type="compositionally biased region" description="Gly residues" evidence="1">
    <location>
        <begin position="401"/>
        <end position="414"/>
    </location>
</feature>
<feature type="region of interest" description="Disordered" evidence="1">
    <location>
        <begin position="559"/>
        <end position="593"/>
    </location>
</feature>
<feature type="compositionally biased region" description="Low complexity" evidence="1">
    <location>
        <begin position="362"/>
        <end position="375"/>
    </location>
</feature>
<gene>
    <name evidence="3" type="ORF">OC846_002839</name>
</gene>
<comment type="caution">
    <text evidence="3">The sequence shown here is derived from an EMBL/GenBank/DDBJ whole genome shotgun (WGS) entry which is preliminary data.</text>
</comment>
<dbReference type="AlphaFoldDB" id="A0AAN6JSB3"/>
<evidence type="ECO:0000313" key="3">
    <source>
        <dbReference type="EMBL" id="KAK0552662.1"/>
    </source>
</evidence>
<feature type="region of interest" description="Disordered" evidence="1">
    <location>
        <begin position="17"/>
        <end position="142"/>
    </location>
</feature>
<feature type="compositionally biased region" description="Basic and acidic residues" evidence="1">
    <location>
        <begin position="40"/>
        <end position="49"/>
    </location>
</feature>
<feature type="compositionally biased region" description="Acidic residues" evidence="1">
    <location>
        <begin position="575"/>
        <end position="593"/>
    </location>
</feature>
<dbReference type="EMBL" id="JAPDMZ010000060">
    <property type="protein sequence ID" value="KAK0552662.1"/>
    <property type="molecule type" value="Genomic_DNA"/>
</dbReference>
<feature type="region of interest" description="Disordered" evidence="1">
    <location>
        <begin position="178"/>
        <end position="534"/>
    </location>
</feature>
<dbReference type="Gene3D" id="1.10.8.10">
    <property type="entry name" value="DNA helicase RuvA subunit, C-terminal domain"/>
    <property type="match status" value="1"/>
</dbReference>
<dbReference type="InterPro" id="IPR009060">
    <property type="entry name" value="UBA-like_sf"/>
</dbReference>
<feature type="compositionally biased region" description="Polar residues" evidence="1">
    <location>
        <begin position="84"/>
        <end position="93"/>
    </location>
</feature>
<name>A0AAN6JSB3_9BASI</name>
<dbReference type="Pfam" id="PF02845">
    <property type="entry name" value="CUE"/>
    <property type="match status" value="1"/>
</dbReference>
<evidence type="ECO:0000313" key="4">
    <source>
        <dbReference type="Proteomes" id="UP001176517"/>
    </source>
</evidence>
<dbReference type="PANTHER" id="PTHR16461">
    <property type="entry name" value="TOLL-INTERACTING PROTEIN"/>
    <property type="match status" value="1"/>
</dbReference>
<dbReference type="PANTHER" id="PTHR16461:SF5">
    <property type="entry name" value="TOLL-INTERACTING PROTEIN"/>
    <property type="match status" value="1"/>
</dbReference>
<dbReference type="GO" id="GO:0006511">
    <property type="term" value="P:ubiquitin-dependent protein catabolic process"/>
    <property type="evidence" value="ECO:0007669"/>
    <property type="project" value="TreeGrafter"/>
</dbReference>
<evidence type="ECO:0000256" key="1">
    <source>
        <dbReference type="SAM" id="MobiDB-lite"/>
    </source>
</evidence>
<dbReference type="GO" id="GO:0005737">
    <property type="term" value="C:cytoplasm"/>
    <property type="evidence" value="ECO:0007669"/>
    <property type="project" value="TreeGrafter"/>
</dbReference>
<dbReference type="PROSITE" id="PS51140">
    <property type="entry name" value="CUE"/>
    <property type="match status" value="1"/>
</dbReference>
<protein>
    <recommendedName>
        <fullName evidence="2">CUE domain-containing protein</fullName>
    </recommendedName>
</protein>
<accession>A0AAN6JSB3</accession>
<dbReference type="GO" id="GO:0043130">
    <property type="term" value="F:ubiquitin binding"/>
    <property type="evidence" value="ECO:0007669"/>
    <property type="project" value="InterPro"/>
</dbReference>
<dbReference type="SMART" id="SM00546">
    <property type="entry name" value="CUE"/>
    <property type="match status" value="1"/>
</dbReference>
<dbReference type="InterPro" id="IPR003892">
    <property type="entry name" value="CUE"/>
</dbReference>
<feature type="compositionally biased region" description="Low complexity" evidence="1">
    <location>
        <begin position="51"/>
        <end position="62"/>
    </location>
</feature>
<keyword evidence="4" id="KW-1185">Reference proteome</keyword>
<dbReference type="CDD" id="cd14279">
    <property type="entry name" value="CUE"/>
    <property type="match status" value="1"/>
</dbReference>
<evidence type="ECO:0000259" key="2">
    <source>
        <dbReference type="PROSITE" id="PS51140"/>
    </source>
</evidence>
<organism evidence="3 4">
    <name type="scientific">Tilletia horrida</name>
    <dbReference type="NCBI Taxonomy" id="155126"/>
    <lineage>
        <taxon>Eukaryota</taxon>
        <taxon>Fungi</taxon>
        <taxon>Dikarya</taxon>
        <taxon>Basidiomycota</taxon>
        <taxon>Ustilaginomycotina</taxon>
        <taxon>Exobasidiomycetes</taxon>
        <taxon>Tilletiales</taxon>
        <taxon>Tilletiaceae</taxon>
        <taxon>Tilletia</taxon>
    </lineage>
</organism>
<dbReference type="GO" id="GO:0031624">
    <property type="term" value="F:ubiquitin conjugating enzyme binding"/>
    <property type="evidence" value="ECO:0007669"/>
    <property type="project" value="TreeGrafter"/>
</dbReference>
<feature type="compositionally biased region" description="Low complexity" evidence="1">
    <location>
        <begin position="322"/>
        <end position="338"/>
    </location>
</feature>
<dbReference type="Proteomes" id="UP001176517">
    <property type="component" value="Unassembled WGS sequence"/>
</dbReference>
<feature type="compositionally biased region" description="Gly residues" evidence="1">
    <location>
        <begin position="214"/>
        <end position="239"/>
    </location>
</feature>
<sequence length="593" mass="59851">MSEPDRIDTTSLADALREAGDEETRPSGASLDPSLGAAKGQEDLKHSEGNTKAATTKAAVADAAEEPSGYIIGDPEVNEHHSPETLSPVSARSLSPKPISKAATTAANQTPAATTAIPSSAPPRQAQRQSRHSESVHSLHAMFPDLDVDTVALVLETKGGNTEEAINALLQMNDPSFQAPAESNQVDSDAALAASIAAEQDRDIEYAQHQQRRGGSGRGGGGGGGFAGLGGLISQGGGFNPEPPVDQRNSYDPTKLTYQPRVRKTPASAAARAAYNAPPPSRAHDPSQSLIPGLPGPNEAKQWQEDLNRIAEGSSGTTAGMSKAASTFSALKAKAAASFGGDSSGPSTPTAGVYGEGRGSRDSSAGGSQRQSSSTSRERSSSNSGFGGLGSKWSIPSFGNNSGGGGGGGSGASSGGRNVSGSSTASSNPRGLMSPTGFDKDAATVGEDELAQILARGSIRPPPKDSPVAASGLASNVREKSDQDEDDGLLGWGGAAKTKKKLPSTSASAPVEKSLPTPASPTAPEVPTKSQDITPVAAAATGAVAGGAAVSGLVAGDRLAEDARPSTSTPAELHDDVDSDEEEYVSNPFADDD</sequence>
<feature type="domain" description="CUE" evidence="2">
    <location>
        <begin position="131"/>
        <end position="174"/>
    </location>
</feature>
<feature type="compositionally biased region" description="Low complexity" evidence="1">
    <location>
        <begin position="187"/>
        <end position="198"/>
    </location>
</feature>
<proteinExistence type="predicted"/>
<feature type="compositionally biased region" description="Low complexity" evidence="1">
    <location>
        <begin position="102"/>
        <end position="123"/>
    </location>
</feature>
<reference evidence="3" key="1">
    <citation type="journal article" date="2023" name="PhytoFront">
        <title>Draft Genome Resources of Seven Strains of Tilletia horrida, Causal Agent of Kernel Smut of Rice.</title>
        <authorList>
            <person name="Khanal S."/>
            <person name="Antony Babu S."/>
            <person name="Zhou X.G."/>
        </authorList>
    </citation>
    <scope>NUCLEOTIDE SEQUENCE</scope>
    <source>
        <strain evidence="3">TX6</strain>
    </source>
</reference>